<organism evidence="1 2">
    <name type="scientific">Marasmiellus scandens</name>
    <dbReference type="NCBI Taxonomy" id="2682957"/>
    <lineage>
        <taxon>Eukaryota</taxon>
        <taxon>Fungi</taxon>
        <taxon>Dikarya</taxon>
        <taxon>Basidiomycota</taxon>
        <taxon>Agaricomycotina</taxon>
        <taxon>Agaricomycetes</taxon>
        <taxon>Agaricomycetidae</taxon>
        <taxon>Agaricales</taxon>
        <taxon>Marasmiineae</taxon>
        <taxon>Omphalotaceae</taxon>
        <taxon>Marasmiellus</taxon>
    </lineage>
</organism>
<comment type="caution">
    <text evidence="1">The sequence shown here is derived from an EMBL/GenBank/DDBJ whole genome shotgun (WGS) entry which is preliminary data.</text>
</comment>
<evidence type="ECO:0000313" key="1">
    <source>
        <dbReference type="EMBL" id="KAK7444010.1"/>
    </source>
</evidence>
<evidence type="ECO:0000313" key="2">
    <source>
        <dbReference type="Proteomes" id="UP001498398"/>
    </source>
</evidence>
<dbReference type="Proteomes" id="UP001498398">
    <property type="component" value="Unassembled WGS sequence"/>
</dbReference>
<proteinExistence type="predicted"/>
<evidence type="ECO:0008006" key="3">
    <source>
        <dbReference type="Google" id="ProtNLM"/>
    </source>
</evidence>
<reference evidence="1 2" key="1">
    <citation type="submission" date="2024-01" db="EMBL/GenBank/DDBJ databases">
        <title>A draft genome for the cacao thread blight pathogen Marasmiellus scandens.</title>
        <authorList>
            <person name="Baruah I.K."/>
            <person name="Leung J."/>
            <person name="Bukari Y."/>
            <person name="Amoako-Attah I."/>
            <person name="Meinhardt L.W."/>
            <person name="Bailey B.A."/>
            <person name="Cohen S.P."/>
        </authorList>
    </citation>
    <scope>NUCLEOTIDE SEQUENCE [LARGE SCALE GENOMIC DNA]</scope>
    <source>
        <strain evidence="1 2">GH-19</strain>
    </source>
</reference>
<accession>A0ABR1J238</accession>
<keyword evidence="2" id="KW-1185">Reference proteome</keyword>
<dbReference type="EMBL" id="JBANRG010000052">
    <property type="protein sequence ID" value="KAK7444010.1"/>
    <property type="molecule type" value="Genomic_DNA"/>
</dbReference>
<protein>
    <recommendedName>
        <fullName evidence="3">Secreted protein</fullName>
    </recommendedName>
</protein>
<sequence>MIFIATFFVLIKLYAISFMATLNMRRVVRGKGTDRQGNTASNNNTNIFHLVTRVPSFGPREMEGWETAYTPFLNFSFPTYRPVLAFAEGRITQDHDQSE</sequence>
<gene>
    <name evidence="1" type="ORF">VKT23_015406</name>
</gene>
<name>A0ABR1J238_9AGAR</name>